<keyword evidence="9 13" id="KW-0472">Membrane</keyword>
<dbReference type="InterPro" id="IPR040445">
    <property type="entry name" value="Kir_TM"/>
</dbReference>
<dbReference type="GO" id="GO:0034702">
    <property type="term" value="C:monoatomic ion channel complex"/>
    <property type="evidence" value="ECO:0007669"/>
    <property type="project" value="UniProtKB-KW"/>
</dbReference>
<evidence type="ECO:0000313" key="17">
    <source>
        <dbReference type="RefSeq" id="XP_030762646.1"/>
    </source>
</evidence>
<dbReference type="GeneID" id="115887373"/>
<keyword evidence="6 11" id="KW-0630">Potassium</keyword>
<dbReference type="PRINTS" id="PR01320">
    <property type="entry name" value="KIRCHANNEL"/>
</dbReference>
<evidence type="ECO:0000256" key="9">
    <source>
        <dbReference type="ARBA" id="ARBA00023136"/>
    </source>
</evidence>
<dbReference type="Proteomes" id="UP000504635">
    <property type="component" value="Unplaced"/>
</dbReference>
<keyword evidence="4 11" id="KW-0812">Transmembrane</keyword>
<keyword evidence="5 11" id="KW-0851">Voltage-gated channel</keyword>
<dbReference type="InterPro" id="IPR016449">
    <property type="entry name" value="K_chnl_inward-rec_Kir"/>
</dbReference>
<evidence type="ECO:0000259" key="14">
    <source>
        <dbReference type="Pfam" id="PF01007"/>
    </source>
</evidence>
<dbReference type="InterPro" id="IPR041647">
    <property type="entry name" value="IRK_C"/>
</dbReference>
<dbReference type="KEGG" id="soy:115887373"/>
<feature type="domain" description="Potassium channel inwardly rectifying transmembrane" evidence="14">
    <location>
        <begin position="58"/>
        <end position="193"/>
    </location>
</feature>
<evidence type="ECO:0000256" key="2">
    <source>
        <dbReference type="ARBA" id="ARBA00022448"/>
    </source>
</evidence>
<evidence type="ECO:0000256" key="7">
    <source>
        <dbReference type="ARBA" id="ARBA00022989"/>
    </source>
</evidence>
<keyword evidence="7 13" id="KW-1133">Transmembrane helix</keyword>
<dbReference type="SUPFAM" id="SSF81324">
    <property type="entry name" value="Voltage-gated potassium channels"/>
    <property type="match status" value="1"/>
</dbReference>
<keyword evidence="10 11" id="KW-0407">Ion channel</keyword>
<keyword evidence="2 11" id="KW-0813">Transport</keyword>
<dbReference type="OrthoDB" id="273257at2759"/>
<feature type="region of interest" description="Disordered" evidence="12">
    <location>
        <begin position="428"/>
        <end position="447"/>
    </location>
</feature>
<dbReference type="Gene3D" id="1.10.287.70">
    <property type="match status" value="1"/>
</dbReference>
<dbReference type="InParanoid" id="A0A6J2YH94"/>
<feature type="transmembrane region" description="Helical" evidence="13">
    <location>
        <begin position="166"/>
        <end position="190"/>
    </location>
</feature>
<feature type="compositionally biased region" description="Basic and acidic residues" evidence="12">
    <location>
        <begin position="429"/>
        <end position="442"/>
    </location>
</feature>
<dbReference type="InterPro" id="IPR013518">
    <property type="entry name" value="K_chnl_inward-rec_Kir_cyto"/>
</dbReference>
<comment type="similarity">
    <text evidence="11">Belongs to the inward rectifier-type potassium channel (TC 1.A.2.1) family.</text>
</comment>
<dbReference type="RefSeq" id="XP_030762646.1">
    <property type="nucleotide sequence ID" value="XM_030906786.1"/>
</dbReference>
<evidence type="ECO:0000256" key="10">
    <source>
        <dbReference type="ARBA" id="ARBA00023303"/>
    </source>
</evidence>
<dbReference type="PANTHER" id="PTHR11767:SF113">
    <property type="entry name" value="INWARDLY RECTIFYING POTASSIUM CHANNEL 2, ISOFORM D"/>
    <property type="match status" value="1"/>
</dbReference>
<dbReference type="PANTHER" id="PTHR11767">
    <property type="entry name" value="INWARD RECTIFIER POTASSIUM CHANNEL"/>
    <property type="match status" value="1"/>
</dbReference>
<name>A0A6J2YH94_SITOR</name>
<evidence type="ECO:0000256" key="3">
    <source>
        <dbReference type="ARBA" id="ARBA00022538"/>
    </source>
</evidence>
<organism evidence="16 17">
    <name type="scientific">Sitophilus oryzae</name>
    <name type="common">Rice weevil</name>
    <name type="synonym">Curculio oryzae</name>
    <dbReference type="NCBI Taxonomy" id="7048"/>
    <lineage>
        <taxon>Eukaryota</taxon>
        <taxon>Metazoa</taxon>
        <taxon>Ecdysozoa</taxon>
        <taxon>Arthropoda</taxon>
        <taxon>Hexapoda</taxon>
        <taxon>Insecta</taxon>
        <taxon>Pterygota</taxon>
        <taxon>Neoptera</taxon>
        <taxon>Endopterygota</taxon>
        <taxon>Coleoptera</taxon>
        <taxon>Polyphaga</taxon>
        <taxon>Cucujiformia</taxon>
        <taxon>Curculionidae</taxon>
        <taxon>Dryophthorinae</taxon>
        <taxon>Sitophilus</taxon>
    </lineage>
</organism>
<accession>A0A6J2YH94</accession>
<dbReference type="SUPFAM" id="SSF81296">
    <property type="entry name" value="E set domains"/>
    <property type="match status" value="1"/>
</dbReference>
<evidence type="ECO:0000256" key="4">
    <source>
        <dbReference type="ARBA" id="ARBA00022692"/>
    </source>
</evidence>
<evidence type="ECO:0000256" key="13">
    <source>
        <dbReference type="SAM" id="Phobius"/>
    </source>
</evidence>
<dbReference type="AlphaFoldDB" id="A0A6J2YH94"/>
<sequence length="521" mass="60141">MARQRDEENVIENVHDSESDTVFYPYYLFKHRTNTRRRKSSLQSWQQRHKVKIIRRLVRKSGKSSIHTKTTTERSYKFILDLFNTLIEGSWFTILLIVSLIFVISWFTFAGFWAVISVENVDNWNGTSDTCLEGINSFAGYLLFSVETQTTIGYGSRYIKEYCVEAIVGLCIQLLFGVGVCGSLICIVFVKMGGPLHSRNTITCFSRKAVICQRDGCLCLIFRVRDCDRRYECHTKIAAFVAVRGPTAPKLQELKLEPPGILLWPLDVRHKIDSKSPFWDLSAKDLIFKRFEIIVMLEGESLATSFVSRTVTSYLSREIKWGYKFNQCTSWDKVARKYVVNHRLFNKTEEVQMPLCSAQRLSEVYEDLLSSISPYNGSFSGGSKLSTPSIRSPLITSFKSFTHDRVKQVKDDEDSSVSDEDEVQCIAQVHREKSESESRESSDNEDYTTFMDLSLNDVRTEEKEMKKLARLEVELRKKDTDERPRTLSGTAKEFFVNLQKYVTEAGRSKNRTSRKYEETDF</sequence>
<dbReference type="InterPro" id="IPR014756">
    <property type="entry name" value="Ig_E-set"/>
</dbReference>
<protein>
    <submittedName>
        <fullName evidence="17">G protein-activated inward rectifier potassium channel 3-like</fullName>
    </submittedName>
</protein>
<evidence type="ECO:0000313" key="16">
    <source>
        <dbReference type="Proteomes" id="UP000504635"/>
    </source>
</evidence>
<evidence type="ECO:0000256" key="8">
    <source>
        <dbReference type="ARBA" id="ARBA00023065"/>
    </source>
</evidence>
<gene>
    <name evidence="17" type="primary">LOC115887373</name>
</gene>
<evidence type="ECO:0000256" key="5">
    <source>
        <dbReference type="ARBA" id="ARBA00022882"/>
    </source>
</evidence>
<keyword evidence="8 11" id="KW-0406">Ion transport</keyword>
<feature type="domain" description="Inward rectifier potassium channel C-terminal" evidence="15">
    <location>
        <begin position="204"/>
        <end position="363"/>
    </location>
</feature>
<dbReference type="GO" id="GO:0005886">
    <property type="term" value="C:plasma membrane"/>
    <property type="evidence" value="ECO:0007669"/>
    <property type="project" value="TreeGrafter"/>
</dbReference>
<comment type="subcellular location">
    <subcellularLocation>
        <location evidence="1 11">Membrane</location>
        <topology evidence="1 11">Multi-pass membrane protein</topology>
    </subcellularLocation>
</comment>
<evidence type="ECO:0000259" key="15">
    <source>
        <dbReference type="Pfam" id="PF17655"/>
    </source>
</evidence>
<evidence type="ECO:0000256" key="1">
    <source>
        <dbReference type="ARBA" id="ARBA00004141"/>
    </source>
</evidence>
<keyword evidence="3 11" id="KW-0633">Potassium transport</keyword>
<dbReference type="Pfam" id="PF17655">
    <property type="entry name" value="IRK_C"/>
    <property type="match status" value="1"/>
</dbReference>
<dbReference type="GO" id="GO:0005242">
    <property type="term" value="F:inward rectifier potassium channel activity"/>
    <property type="evidence" value="ECO:0007669"/>
    <property type="project" value="InterPro"/>
</dbReference>
<dbReference type="Gene3D" id="2.60.40.1400">
    <property type="entry name" value="G protein-activated inward rectifier potassium channel 1"/>
    <property type="match status" value="1"/>
</dbReference>
<proteinExistence type="inferred from homology"/>
<keyword evidence="16" id="KW-1185">Reference proteome</keyword>
<evidence type="ECO:0000256" key="12">
    <source>
        <dbReference type="SAM" id="MobiDB-lite"/>
    </source>
</evidence>
<dbReference type="GO" id="GO:0034765">
    <property type="term" value="P:regulation of monoatomic ion transmembrane transport"/>
    <property type="evidence" value="ECO:0007669"/>
    <property type="project" value="TreeGrafter"/>
</dbReference>
<reference evidence="17" key="1">
    <citation type="submission" date="2025-08" db="UniProtKB">
        <authorList>
            <consortium name="RefSeq"/>
        </authorList>
    </citation>
    <scope>IDENTIFICATION</scope>
    <source>
        <tissue evidence="17">Gonads</tissue>
    </source>
</reference>
<evidence type="ECO:0000256" key="6">
    <source>
        <dbReference type="ARBA" id="ARBA00022958"/>
    </source>
</evidence>
<dbReference type="GO" id="GO:1990573">
    <property type="term" value="P:potassium ion import across plasma membrane"/>
    <property type="evidence" value="ECO:0007669"/>
    <property type="project" value="TreeGrafter"/>
</dbReference>
<feature type="transmembrane region" description="Helical" evidence="13">
    <location>
        <begin position="91"/>
        <end position="116"/>
    </location>
</feature>
<evidence type="ECO:0000256" key="11">
    <source>
        <dbReference type="RuleBase" id="RU003822"/>
    </source>
</evidence>
<dbReference type="Pfam" id="PF01007">
    <property type="entry name" value="IRK"/>
    <property type="match status" value="1"/>
</dbReference>